<evidence type="ECO:0000313" key="8">
    <source>
        <dbReference type="EMBL" id="SMO70419.1"/>
    </source>
</evidence>
<feature type="binding site" evidence="5">
    <location>
        <begin position="108"/>
        <end position="111"/>
    </location>
    <ligand>
        <name>(6S)-5,6,7,8-tetrahydrofolate</name>
        <dbReference type="ChEBI" id="CHEBI:57453"/>
    </ligand>
</feature>
<evidence type="ECO:0000256" key="3">
    <source>
        <dbReference type="ARBA" id="ARBA00022679"/>
    </source>
</evidence>
<dbReference type="OrthoDB" id="9802815at2"/>
<protein>
    <recommendedName>
        <fullName evidence="2 5">Methionyl-tRNA formyltransferase</fullName>
        <ecNumber evidence="2 5">2.1.2.9</ecNumber>
    </recommendedName>
</protein>
<dbReference type="RefSeq" id="WP_142454595.1">
    <property type="nucleotide sequence ID" value="NZ_FXTP01000008.1"/>
</dbReference>
<evidence type="ECO:0000256" key="2">
    <source>
        <dbReference type="ARBA" id="ARBA00012261"/>
    </source>
</evidence>
<dbReference type="Proteomes" id="UP000317557">
    <property type="component" value="Unassembled WGS sequence"/>
</dbReference>
<organism evidence="8 9">
    <name type="scientific">Gracilimonas mengyeensis</name>
    <dbReference type="NCBI Taxonomy" id="1302730"/>
    <lineage>
        <taxon>Bacteria</taxon>
        <taxon>Pseudomonadati</taxon>
        <taxon>Balneolota</taxon>
        <taxon>Balneolia</taxon>
        <taxon>Balneolales</taxon>
        <taxon>Balneolaceae</taxon>
        <taxon>Gracilimonas</taxon>
    </lineage>
</organism>
<comment type="function">
    <text evidence="5">Attaches a formyl group to the free amino group of methionyl-tRNA(fMet). The formyl group appears to play a dual role in the initiator identity of N-formylmethionyl-tRNA by promoting its recognition by IF2 and preventing the misappropriation of this tRNA by the elongation apparatus.</text>
</comment>
<sequence>MNIVFMGSPEFAIPSMEQIHTSSHTITAVVSNVDKRRGRGGKTSPTPVKAKALDLGLPVIEVEDLRDPDFAEQLKELQPDLLVVVAFRVLPQSILDIPKKGSVNLHASLLPKYRGAAPIHWAVINGEKTTGCTIFFLDEKVDTGNIIIQKKTEIGENETTGEVYERLKEMGADLLVEAIDQIDNKSYSLQSQNDDEATPAPKLFKDDCHVDFNRPAEEVHNKIRGLSPFPTAWATWNGEKFNMYRSKIGHDAGSPEAGKLMVKDDRLYVGCADGTVELLKIQLPGTKKLDAGDFIRGYEVEGKLL</sequence>
<gene>
    <name evidence="5" type="primary">fmt</name>
    <name evidence="8" type="ORF">SAMN06265219_108134</name>
</gene>
<feature type="domain" description="Formyl transferase N-terminal" evidence="6">
    <location>
        <begin position="1"/>
        <end position="179"/>
    </location>
</feature>
<evidence type="ECO:0000256" key="1">
    <source>
        <dbReference type="ARBA" id="ARBA00010699"/>
    </source>
</evidence>
<keyword evidence="9" id="KW-1185">Reference proteome</keyword>
<accession>A0A521DFC8</accession>
<dbReference type="Pfam" id="PF02911">
    <property type="entry name" value="Formyl_trans_C"/>
    <property type="match status" value="1"/>
</dbReference>
<dbReference type="GO" id="GO:0005829">
    <property type="term" value="C:cytosol"/>
    <property type="evidence" value="ECO:0007669"/>
    <property type="project" value="TreeGrafter"/>
</dbReference>
<comment type="catalytic activity">
    <reaction evidence="5">
        <text>L-methionyl-tRNA(fMet) + (6R)-10-formyltetrahydrofolate = N-formyl-L-methionyl-tRNA(fMet) + (6S)-5,6,7,8-tetrahydrofolate + H(+)</text>
        <dbReference type="Rhea" id="RHEA:24380"/>
        <dbReference type="Rhea" id="RHEA-COMP:9952"/>
        <dbReference type="Rhea" id="RHEA-COMP:9953"/>
        <dbReference type="ChEBI" id="CHEBI:15378"/>
        <dbReference type="ChEBI" id="CHEBI:57453"/>
        <dbReference type="ChEBI" id="CHEBI:78530"/>
        <dbReference type="ChEBI" id="CHEBI:78844"/>
        <dbReference type="ChEBI" id="CHEBI:195366"/>
        <dbReference type="EC" id="2.1.2.9"/>
    </reaction>
</comment>
<dbReference type="InterPro" id="IPR036477">
    <property type="entry name" value="Formyl_transf_N_sf"/>
</dbReference>
<dbReference type="InterPro" id="IPR005794">
    <property type="entry name" value="Fmt"/>
</dbReference>
<keyword evidence="4 5" id="KW-0648">Protein biosynthesis</keyword>
<keyword evidence="3 5" id="KW-0808">Transferase</keyword>
<evidence type="ECO:0000256" key="5">
    <source>
        <dbReference type="HAMAP-Rule" id="MF_00182"/>
    </source>
</evidence>
<dbReference type="PANTHER" id="PTHR11138">
    <property type="entry name" value="METHIONYL-TRNA FORMYLTRANSFERASE"/>
    <property type="match status" value="1"/>
</dbReference>
<dbReference type="InterPro" id="IPR005793">
    <property type="entry name" value="Formyl_trans_C"/>
</dbReference>
<dbReference type="InterPro" id="IPR002376">
    <property type="entry name" value="Formyl_transf_N"/>
</dbReference>
<reference evidence="8 9" key="1">
    <citation type="submission" date="2017-05" db="EMBL/GenBank/DDBJ databases">
        <authorList>
            <person name="Varghese N."/>
            <person name="Submissions S."/>
        </authorList>
    </citation>
    <scope>NUCLEOTIDE SEQUENCE [LARGE SCALE GENOMIC DNA]</scope>
    <source>
        <strain evidence="8 9">DSM 21985</strain>
    </source>
</reference>
<dbReference type="InterPro" id="IPR044135">
    <property type="entry name" value="Met-tRNA-FMT_C"/>
</dbReference>
<dbReference type="Pfam" id="PF00551">
    <property type="entry name" value="Formyl_trans_N"/>
    <property type="match status" value="1"/>
</dbReference>
<dbReference type="SUPFAM" id="SSF53328">
    <property type="entry name" value="Formyltransferase"/>
    <property type="match status" value="1"/>
</dbReference>
<dbReference type="InterPro" id="IPR011034">
    <property type="entry name" value="Formyl_transferase-like_C_sf"/>
</dbReference>
<dbReference type="NCBIfam" id="TIGR00460">
    <property type="entry name" value="fmt"/>
    <property type="match status" value="1"/>
</dbReference>
<evidence type="ECO:0000259" key="7">
    <source>
        <dbReference type="Pfam" id="PF02911"/>
    </source>
</evidence>
<dbReference type="InterPro" id="IPR041711">
    <property type="entry name" value="Met-tRNA-FMT_N"/>
</dbReference>
<proteinExistence type="inferred from homology"/>
<evidence type="ECO:0000259" key="6">
    <source>
        <dbReference type="Pfam" id="PF00551"/>
    </source>
</evidence>
<name>A0A521DFC8_9BACT</name>
<comment type="similarity">
    <text evidence="1 5">Belongs to the Fmt family.</text>
</comment>
<dbReference type="PANTHER" id="PTHR11138:SF5">
    <property type="entry name" value="METHIONYL-TRNA FORMYLTRANSFERASE, MITOCHONDRIAL"/>
    <property type="match status" value="1"/>
</dbReference>
<feature type="domain" description="Formyl transferase C-terminal" evidence="7">
    <location>
        <begin position="202"/>
        <end position="298"/>
    </location>
</feature>
<dbReference type="SUPFAM" id="SSF50486">
    <property type="entry name" value="FMT C-terminal domain-like"/>
    <property type="match status" value="1"/>
</dbReference>
<dbReference type="CDD" id="cd08646">
    <property type="entry name" value="FMT_core_Met-tRNA-FMT_N"/>
    <property type="match status" value="1"/>
</dbReference>
<dbReference type="EC" id="2.1.2.9" evidence="2 5"/>
<dbReference type="CDD" id="cd08704">
    <property type="entry name" value="Met_tRNA_FMT_C"/>
    <property type="match status" value="1"/>
</dbReference>
<dbReference type="Gene3D" id="3.40.50.12230">
    <property type="match status" value="1"/>
</dbReference>
<evidence type="ECO:0000256" key="4">
    <source>
        <dbReference type="ARBA" id="ARBA00022917"/>
    </source>
</evidence>
<dbReference type="AlphaFoldDB" id="A0A521DFC8"/>
<dbReference type="GO" id="GO:0004479">
    <property type="term" value="F:methionyl-tRNA formyltransferase activity"/>
    <property type="evidence" value="ECO:0007669"/>
    <property type="project" value="UniProtKB-UniRule"/>
</dbReference>
<dbReference type="EMBL" id="FXTP01000008">
    <property type="protein sequence ID" value="SMO70419.1"/>
    <property type="molecule type" value="Genomic_DNA"/>
</dbReference>
<dbReference type="HAMAP" id="MF_00182">
    <property type="entry name" value="Formyl_trans"/>
    <property type="match status" value="1"/>
</dbReference>
<evidence type="ECO:0000313" key="9">
    <source>
        <dbReference type="Proteomes" id="UP000317557"/>
    </source>
</evidence>